<dbReference type="KEGG" id="asoc:CB4_01938"/>
<evidence type="ECO:0000313" key="7">
    <source>
        <dbReference type="Proteomes" id="UP000217696"/>
    </source>
</evidence>
<sequence>MPIFMYTYQERLQRKIEQWKSNLIDLSKRNRLLNFKSSGSSVLLLDQVECDSLIISLLKGRSIKVSSLVNIERLINSIKKKPIKSDEEDFFEQEAQVEKVALNKLEKQLNDIRLKGNLSISEKGVNTLFLAVGLLKWKEIEFSKEFLTSPLLLVPVSLSRNSSKDPMFIQKHEDDIVINPVLEQKMLNDFGITFPDLDEDNIEKVGARAFLNELDEILTEKEGWEVQSSVYLSLFSFNKLVMYKDLEQYQSLLETHPFVQRLNGENNEHSTFDESGIPAVEEVDRNMSSTKSFQILDADSSQQEAIIAAKKGLSFIMQGPPGTGKSQTIANIISESLAQGKKVLFVSEKMAALEVVKKRLEDCGLGHYCLDLHSNKANKKYVLEQLIKNLSSELSVKSKMDYDSLDLTKKQLNQYTQALHAKVAPLNLTAHQVHGQIAKLDETRELFFPLEKIGQYSQEHLQQLLCLVEKVEEVKPVLLAHNTHPWKDAIIMEFTNELHSNVNSLFESFAHKLSEIKPQLEQLIAGSGVSWDTSLEVMERFFVVADLLTSYENAPLNWINKENENMLERATQLLAPVSEKVTQRNEKYNVIAQRYHSSVFDMDIDHVIQSFTTQHEKEIKLYAKSTADFMHTVFTHDDKLLQICRQAIEACQALLMFREYIQQELGLKMETVTEFSLNDIDLIYEKVKNVPRPAEKWFDSSIRDELLKEYQKSRKVTEELLQEKRELSILYDLDVFSQTDIKEVYRRFTEDYTSAFRFFNRQYRNDMKKLRLFRKDSKKITYHTAVQDLRLAHKMQTKVDYLLENKGSISAWLGPIYQGEETLWELLWENMHHIFHLCDAGKVSIKFMEFLLRARDFHIQTFGEKLEDAKRQYESLTEAVESLKTLFAFEQELDAREIQSKMTKLYDIIDFLYNQREGFLAYHLAPGKPTYQEILNDLLLIQEVHKLSRDVESMADTCKTCFGSLFDFYQTDWQSIEQAITWSQKICTIFDQRVPQMIMNMLEDSNKEKRLEFIRQIHEIKQKFIGTQTERAFFGKVFRSQDLLFEGKDLYQAHLDIVITRLRDWVATSHQLEEWTLFKQYKKQADDMKIGSFVDELVKHGYTEASYKDLFLKRFYRLWLDYSYEQLPILRQFRVHNHEIMISRFKELDVKQLLDNSHRINEILNDRKNTVVFDLVIRNQLSLLKREHQKKTKHLPIRRLFERIPDLISVLKPCIMVSPLSVSQFIDPNIHQFDLVIFDEASQIGSEDAIGAIIRGEQIIIAGDSKQLPPTRFFTAQTTDDEYEEDEDETIGEMYESILDECAVFMPERSLNWHYRSKHESLIAFSNRYIYDNKLFTFPSSINRVNDGVSLVYVPDGVYDRGGSRSNKIEAKRVAELILKHVESTPERSLGVIAFSEAQQNEIREQLSYLLLTHPHLEFFFQEDKTEAFFIKNLENVQGDERDTIILSVGYGKDEAGKLYYSFGPLSKEGGHRRLNVAATRAKYQLILISSLLDTDLDDSRVSKEGPKLLKKFIRYCKTGGEIDLSEGIIGEGDFDSPFEEDVYRSLTEKGFILRPQVGYSGYRIDLGVVHPKRPGEYVLGIECDGAMYHSSRTARDRDRIRQQVLESLGWHIYRIWSQDWFKRKKDIIQELSSVIEKNIERSVNTNLF</sequence>
<dbReference type="Pfam" id="PF18741">
    <property type="entry name" value="MTES_1575"/>
    <property type="match status" value="1"/>
</dbReference>
<dbReference type="InterPro" id="IPR013584">
    <property type="entry name" value="RAP"/>
</dbReference>
<dbReference type="InterPro" id="IPR041679">
    <property type="entry name" value="DNA2/NAM7-like_C"/>
</dbReference>
<evidence type="ECO:0000256" key="5">
    <source>
        <dbReference type="ARBA" id="ARBA00022840"/>
    </source>
</evidence>
<evidence type="ECO:0000256" key="2">
    <source>
        <dbReference type="ARBA" id="ARBA00022741"/>
    </source>
</evidence>
<dbReference type="SMART" id="SM00952">
    <property type="entry name" value="RAP"/>
    <property type="match status" value="1"/>
</dbReference>
<keyword evidence="2" id="KW-0547">Nucleotide-binding</keyword>
<dbReference type="EMBL" id="AP017312">
    <property type="protein sequence ID" value="BAU27764.1"/>
    <property type="molecule type" value="Genomic_DNA"/>
</dbReference>
<keyword evidence="3 6" id="KW-0378">Hydrolase</keyword>
<gene>
    <name evidence="6" type="primary">recD2</name>
    <name evidence="6" type="ORF">CB4_01938</name>
</gene>
<dbReference type="InterPro" id="IPR049468">
    <property type="entry name" value="Restrct_endonuc-II-like_dom"/>
</dbReference>
<keyword evidence="5" id="KW-0067">ATP-binding</keyword>
<dbReference type="Pfam" id="PF13086">
    <property type="entry name" value="AAA_11"/>
    <property type="match status" value="2"/>
</dbReference>
<dbReference type="Pfam" id="PF13087">
    <property type="entry name" value="AAA_12"/>
    <property type="match status" value="1"/>
</dbReference>
<organism evidence="6 7">
    <name type="scientific">Aneurinibacillus soli</name>
    <dbReference type="NCBI Taxonomy" id="1500254"/>
    <lineage>
        <taxon>Bacteria</taxon>
        <taxon>Bacillati</taxon>
        <taxon>Bacillota</taxon>
        <taxon>Bacilli</taxon>
        <taxon>Bacillales</taxon>
        <taxon>Paenibacillaceae</taxon>
        <taxon>Aneurinibacillus group</taxon>
        <taxon>Aneurinibacillus</taxon>
    </lineage>
</organism>
<dbReference type="GO" id="GO:0005524">
    <property type="term" value="F:ATP binding"/>
    <property type="evidence" value="ECO:0007669"/>
    <property type="project" value="UniProtKB-KW"/>
</dbReference>
<comment type="similarity">
    <text evidence="1">Belongs to the DNA2/NAM7 helicase family.</text>
</comment>
<dbReference type="Proteomes" id="UP000217696">
    <property type="component" value="Chromosome"/>
</dbReference>
<dbReference type="PANTHER" id="PTHR43788:SF8">
    <property type="entry name" value="DNA-BINDING PROTEIN SMUBP-2"/>
    <property type="match status" value="1"/>
</dbReference>
<accession>A0A0U4NG83</accession>
<dbReference type="Gene3D" id="3.40.960.10">
    <property type="entry name" value="VSR Endonuclease"/>
    <property type="match status" value="1"/>
</dbReference>
<evidence type="ECO:0000256" key="1">
    <source>
        <dbReference type="ARBA" id="ARBA00007913"/>
    </source>
</evidence>
<dbReference type="GO" id="GO:0043139">
    <property type="term" value="F:5'-3' DNA helicase activity"/>
    <property type="evidence" value="ECO:0007669"/>
    <property type="project" value="TreeGrafter"/>
</dbReference>
<evidence type="ECO:0000313" key="6">
    <source>
        <dbReference type="EMBL" id="BAU27764.1"/>
    </source>
</evidence>
<dbReference type="InterPro" id="IPR025103">
    <property type="entry name" value="DUF4011"/>
</dbReference>
<dbReference type="PANTHER" id="PTHR43788">
    <property type="entry name" value="DNA2/NAM7 HELICASE FAMILY MEMBER"/>
    <property type="match status" value="1"/>
</dbReference>
<dbReference type="Gene3D" id="3.40.50.300">
    <property type="entry name" value="P-loop containing nucleotide triphosphate hydrolases"/>
    <property type="match status" value="3"/>
</dbReference>
<dbReference type="InterPro" id="IPR041677">
    <property type="entry name" value="DNA2/NAM7_AAA_11"/>
</dbReference>
<dbReference type="OrthoDB" id="9757917at2"/>
<evidence type="ECO:0000256" key="4">
    <source>
        <dbReference type="ARBA" id="ARBA00022806"/>
    </source>
</evidence>
<name>A0A0U4NG83_9BACL</name>
<proteinExistence type="inferred from homology"/>
<dbReference type="FunFam" id="3.40.960.10:FF:000002">
    <property type="entry name" value="DNA helicase related protein"/>
    <property type="match status" value="1"/>
</dbReference>
<dbReference type="InterPro" id="IPR047187">
    <property type="entry name" value="SF1_C_Upf1"/>
</dbReference>
<reference evidence="6 7" key="1">
    <citation type="submission" date="2015-12" db="EMBL/GenBank/DDBJ databases">
        <title>Genome sequence of Aneurinibacillus soli.</title>
        <authorList>
            <person name="Lee J.S."/>
            <person name="Lee K.C."/>
            <person name="Kim K.K."/>
            <person name="Lee B.W."/>
        </authorList>
    </citation>
    <scope>NUCLEOTIDE SEQUENCE [LARGE SCALE GENOMIC DNA]</scope>
    <source>
        <strain evidence="6 7">CB4</strain>
    </source>
</reference>
<keyword evidence="7" id="KW-1185">Reference proteome</keyword>
<evidence type="ECO:0000256" key="3">
    <source>
        <dbReference type="ARBA" id="ARBA00022801"/>
    </source>
</evidence>
<dbReference type="SUPFAM" id="SSF52980">
    <property type="entry name" value="Restriction endonuclease-like"/>
    <property type="match status" value="1"/>
</dbReference>
<dbReference type="InterPro" id="IPR011335">
    <property type="entry name" value="Restrct_endonuc-II-like"/>
</dbReference>
<dbReference type="FunFam" id="3.40.50.300:FF:002063">
    <property type="entry name" value="DNA helicase related protein"/>
    <property type="match status" value="1"/>
</dbReference>
<dbReference type="RefSeq" id="WP_096465356.1">
    <property type="nucleotide sequence ID" value="NZ_AP017312.1"/>
</dbReference>
<dbReference type="InterPro" id="IPR027417">
    <property type="entry name" value="P-loop_NTPase"/>
</dbReference>
<dbReference type="SUPFAM" id="SSF52540">
    <property type="entry name" value="P-loop containing nucleoside triphosphate hydrolases"/>
    <property type="match status" value="1"/>
</dbReference>
<dbReference type="GO" id="GO:0016787">
    <property type="term" value="F:hydrolase activity"/>
    <property type="evidence" value="ECO:0007669"/>
    <property type="project" value="UniProtKB-KW"/>
</dbReference>
<dbReference type="CDD" id="cd18808">
    <property type="entry name" value="SF1_C_Upf1"/>
    <property type="match status" value="1"/>
</dbReference>
<keyword evidence="4 6" id="KW-0347">Helicase</keyword>
<protein>
    <submittedName>
        <fullName evidence="6">ATP-dependent RecD-like DNA helicase</fullName>
        <ecNumber evidence="6">3.6.4.12</ecNumber>
    </submittedName>
</protein>
<dbReference type="EC" id="3.6.4.12" evidence="6"/>
<dbReference type="InterPro" id="IPR050534">
    <property type="entry name" value="Coronavir_polyprotein_1ab"/>
</dbReference>
<dbReference type="Pfam" id="PF13195">
    <property type="entry name" value="DUF4011"/>
    <property type="match status" value="1"/>
</dbReference>